<evidence type="ECO:0000259" key="11">
    <source>
        <dbReference type="Pfam" id="PF03007"/>
    </source>
</evidence>
<evidence type="ECO:0000256" key="6">
    <source>
        <dbReference type="ARBA" id="ARBA00022824"/>
    </source>
</evidence>
<feature type="domain" description="O-acyltransferase WSD1-like N-terminal" evidence="11">
    <location>
        <begin position="80"/>
        <end position="270"/>
    </location>
</feature>
<evidence type="ECO:0000259" key="12">
    <source>
        <dbReference type="Pfam" id="PF06974"/>
    </source>
</evidence>
<evidence type="ECO:0000256" key="7">
    <source>
        <dbReference type="ARBA" id="ARBA00023315"/>
    </source>
</evidence>
<dbReference type="GO" id="GO:0047196">
    <property type="term" value="F:long-chain-alcohol O-fatty-acyltransferase activity"/>
    <property type="evidence" value="ECO:0007669"/>
    <property type="project" value="UniProtKB-EC"/>
</dbReference>
<comment type="catalytic activity">
    <reaction evidence="9">
        <text>a long chain fatty alcohol + a fatty acyl-CoA = a long-chain alcohol wax ester + CoA</text>
        <dbReference type="Rhea" id="RHEA:38443"/>
        <dbReference type="ChEBI" id="CHEBI:17135"/>
        <dbReference type="ChEBI" id="CHEBI:57287"/>
        <dbReference type="ChEBI" id="CHEBI:77636"/>
        <dbReference type="ChEBI" id="CHEBI:235323"/>
        <dbReference type="EC" id="2.3.1.75"/>
    </reaction>
</comment>
<comment type="catalytic activity">
    <reaction evidence="10">
        <text>an acyl-CoA + a 1,2-diacyl-sn-glycerol = a triacyl-sn-glycerol + CoA</text>
        <dbReference type="Rhea" id="RHEA:10868"/>
        <dbReference type="ChEBI" id="CHEBI:17815"/>
        <dbReference type="ChEBI" id="CHEBI:57287"/>
        <dbReference type="ChEBI" id="CHEBI:58342"/>
        <dbReference type="ChEBI" id="CHEBI:64615"/>
        <dbReference type="EC" id="2.3.1.20"/>
    </reaction>
</comment>
<dbReference type="UniPathway" id="UPA00282"/>
<dbReference type="InterPro" id="IPR004255">
    <property type="entry name" value="O-acyltransferase_WSD1_N"/>
</dbReference>
<evidence type="ECO:0000256" key="1">
    <source>
        <dbReference type="ARBA" id="ARBA00004162"/>
    </source>
</evidence>
<feature type="domain" description="O-acyltransferase WSD1 C-terminal" evidence="12">
    <location>
        <begin position="331"/>
        <end position="474"/>
    </location>
</feature>
<keyword evidence="5" id="KW-0808">Transferase</keyword>
<dbReference type="Pfam" id="PF03007">
    <property type="entry name" value="WS_DGAT_cat"/>
    <property type="match status" value="1"/>
</dbReference>
<gene>
    <name evidence="14" type="primary">LOC107417281</name>
</gene>
<comment type="similarity">
    <text evidence="8">In the N-terminal section; belongs to the long-chain O-acyltransferase family.</text>
</comment>
<evidence type="ECO:0000313" key="14">
    <source>
        <dbReference type="RefSeq" id="XP_015881379.3"/>
    </source>
</evidence>
<evidence type="ECO:0000256" key="9">
    <source>
        <dbReference type="ARBA" id="ARBA00047604"/>
    </source>
</evidence>
<comment type="pathway">
    <text evidence="4">Lipid metabolism.</text>
</comment>
<evidence type="ECO:0000256" key="5">
    <source>
        <dbReference type="ARBA" id="ARBA00022679"/>
    </source>
</evidence>
<dbReference type="InterPro" id="IPR045034">
    <property type="entry name" value="O-acyltransferase_WSD1-like"/>
</dbReference>
<keyword evidence="6" id="KW-0256">Endoplasmic reticulum</keyword>
<dbReference type="RefSeq" id="XP_015881379.3">
    <property type="nucleotide sequence ID" value="XM_016025893.4"/>
</dbReference>
<dbReference type="InParanoid" id="A0A6P3ZM08"/>
<evidence type="ECO:0000256" key="4">
    <source>
        <dbReference type="ARBA" id="ARBA00005189"/>
    </source>
</evidence>
<dbReference type="PANTHER" id="PTHR31650">
    <property type="entry name" value="O-ACYLTRANSFERASE (WSD1-LIKE) FAMILY PROTEIN"/>
    <property type="match status" value="1"/>
</dbReference>
<evidence type="ECO:0000256" key="3">
    <source>
        <dbReference type="ARBA" id="ARBA00004771"/>
    </source>
</evidence>
<dbReference type="GO" id="GO:0005789">
    <property type="term" value="C:endoplasmic reticulum membrane"/>
    <property type="evidence" value="ECO:0007669"/>
    <property type="project" value="UniProtKB-SubCell"/>
</dbReference>
<reference evidence="14" key="1">
    <citation type="submission" date="2025-08" db="UniProtKB">
        <authorList>
            <consortium name="RefSeq"/>
        </authorList>
    </citation>
    <scope>IDENTIFICATION</scope>
    <source>
        <tissue evidence="14">Seedling</tissue>
    </source>
</reference>
<accession>A0A6P3ZM08</accession>
<evidence type="ECO:0000313" key="13">
    <source>
        <dbReference type="Proteomes" id="UP001652623"/>
    </source>
</evidence>
<comment type="subcellular location">
    <subcellularLocation>
        <location evidence="1">Cell membrane</location>
        <topology evidence="1">Single-pass membrane protein</topology>
    </subcellularLocation>
    <subcellularLocation>
        <location evidence="2">Endoplasmic reticulum membrane</location>
    </subcellularLocation>
</comment>
<dbReference type="GeneID" id="107417281"/>
<dbReference type="AlphaFoldDB" id="A0A6P3ZM08"/>
<evidence type="ECO:0000256" key="2">
    <source>
        <dbReference type="ARBA" id="ARBA00004586"/>
    </source>
</evidence>
<dbReference type="GO" id="GO:0019432">
    <property type="term" value="P:triglyceride biosynthetic process"/>
    <property type="evidence" value="ECO:0007669"/>
    <property type="project" value="UniProtKB-UniPathway"/>
</dbReference>
<protein>
    <submittedName>
        <fullName evidence="14">Wax ester synthase/diacylglycerol acyltransferase 4 isoform X1</fullName>
    </submittedName>
</protein>
<dbReference type="Pfam" id="PF06974">
    <property type="entry name" value="WS_DGAT_C"/>
    <property type="match status" value="1"/>
</dbReference>
<name>A0A6P3ZM08_ZIZJJ</name>
<evidence type="ECO:0000256" key="10">
    <source>
        <dbReference type="ARBA" id="ARBA00048109"/>
    </source>
</evidence>
<dbReference type="GO" id="GO:0005886">
    <property type="term" value="C:plasma membrane"/>
    <property type="evidence" value="ECO:0007669"/>
    <property type="project" value="UniProtKB-SubCell"/>
</dbReference>
<dbReference type="PANTHER" id="PTHR31650:SF34">
    <property type="entry name" value="O-ACYLTRANSFERASE WSD1-LIKE ISOFORM X1"/>
    <property type="match status" value="1"/>
</dbReference>
<dbReference type="InterPro" id="IPR009721">
    <property type="entry name" value="O-acyltransferase_WSD1_C"/>
</dbReference>
<dbReference type="KEGG" id="zju:107417281"/>
<proteinExistence type="inferred from homology"/>
<sequence length="488" mass="55328">MKLINIQKNMEFGETGEPVSPNAQYFNSSILSLSILAVLEFEIPINFTDAQIISLISHVFLPINERFSSIMVEDQNGKKRWKRVEVLLEDHVKTPIFPSSLSPESYDDHFDDYLSKISQERFSQNKPLWEIHIVKYPTTKAAGSVIFKLHHALGDGYSLMGALLSCLQRAENPSLPLTFPSRRSSRSMINREKRSVFSYIPHFFSSIFETVSDFSWSILKSSLIEDHQTAIRSGNEGLEFQPTIITTIAFSLDQIKLIKDKLGVTINDVIVGIIFLGSQLYMQEISISQEANNISSGSESHSTALVLLNTRMLGDYKSIKEMTKHKADMPWGNRFTFLHIPIPSLKKLSNPLDFVYYSQKLVARKRNSFDVYLTSMLLDIMKKLGGADAVSRYIRKTMKNTSMTISNMIGPVEQMALANYPIKGLYHMLIGTPQDLNISIISYMGELRVAFGTEKGHIDPHKFKLCMQNAYEIILEATLNKSTKNKLN</sequence>
<comment type="pathway">
    <text evidence="3">Glycerolipid metabolism; triacylglycerol biosynthesis.</text>
</comment>
<dbReference type="GO" id="GO:0004144">
    <property type="term" value="F:diacylglycerol O-acyltransferase activity"/>
    <property type="evidence" value="ECO:0007669"/>
    <property type="project" value="UniProtKB-EC"/>
</dbReference>
<organism evidence="13 14">
    <name type="scientific">Ziziphus jujuba</name>
    <name type="common">Chinese jujube</name>
    <name type="synonym">Ziziphus sativa</name>
    <dbReference type="NCBI Taxonomy" id="326968"/>
    <lineage>
        <taxon>Eukaryota</taxon>
        <taxon>Viridiplantae</taxon>
        <taxon>Streptophyta</taxon>
        <taxon>Embryophyta</taxon>
        <taxon>Tracheophyta</taxon>
        <taxon>Spermatophyta</taxon>
        <taxon>Magnoliopsida</taxon>
        <taxon>eudicotyledons</taxon>
        <taxon>Gunneridae</taxon>
        <taxon>Pentapetalae</taxon>
        <taxon>rosids</taxon>
        <taxon>fabids</taxon>
        <taxon>Rosales</taxon>
        <taxon>Rhamnaceae</taxon>
        <taxon>Paliureae</taxon>
        <taxon>Ziziphus</taxon>
    </lineage>
</organism>
<keyword evidence="7 14" id="KW-0012">Acyltransferase</keyword>
<evidence type="ECO:0000256" key="8">
    <source>
        <dbReference type="ARBA" id="ARBA00024360"/>
    </source>
</evidence>
<dbReference type="Proteomes" id="UP001652623">
    <property type="component" value="Chromosome 4"/>
</dbReference>
<keyword evidence="13" id="KW-1185">Reference proteome</keyword>